<dbReference type="RefSeq" id="WP_055213601.1">
    <property type="nucleotide sequence ID" value="NZ_CYXO01000002.1"/>
</dbReference>
<evidence type="ECO:0000313" key="3">
    <source>
        <dbReference type="EMBL" id="CUM77692.1"/>
    </source>
</evidence>
<gene>
    <name evidence="3" type="ORF">ERS852573_00494</name>
</gene>
<evidence type="ECO:0000256" key="2">
    <source>
        <dbReference type="SAM" id="Phobius"/>
    </source>
</evidence>
<name>A0A173RIG2_9FIRM</name>
<feature type="compositionally biased region" description="Low complexity" evidence="1">
    <location>
        <begin position="239"/>
        <end position="248"/>
    </location>
</feature>
<feature type="compositionally biased region" description="Basic and acidic residues" evidence="1">
    <location>
        <begin position="1"/>
        <end position="15"/>
    </location>
</feature>
<feature type="region of interest" description="Disordered" evidence="1">
    <location>
        <begin position="196"/>
        <end position="265"/>
    </location>
</feature>
<proteinExistence type="predicted"/>
<keyword evidence="2" id="KW-0472">Membrane</keyword>
<sequence>MSDYYGKDRQEKEQETGNSGQEPWWNNVSQYMPKPVRPEPAPAPASQGGYDDEGGGLSPVVIVAIVLAVVAVIVVGGCAAAYAFSHQAQDQSTEITLADEDAAKKASDVYLTVYADGADAANCSPATISVLKGTEGDEVVRSVNVKPGERADLGMLDAGQYRIHVDTVPTNPDGSTYLTPLFDMQFEVAGDGEDMELTCNLDPATSGDDASNQGQAGTQDSNQQATDAAAGANTEDDGNAASASQSQGVSGGSGWNASQSQGHQHNWVAQTKTVHHDAVYRTVNHPAKKERRTICNTCHQDVTNCFAAHRSASGHTSTHYEYKVTQDAYTERVLISAAYDETVTTGYRCSVCGATK</sequence>
<accession>A0A173RIG2</accession>
<dbReference type="AlphaFoldDB" id="A0A173RIG2"/>
<keyword evidence="2" id="KW-0812">Transmembrane</keyword>
<dbReference type="OrthoDB" id="9795666at2"/>
<dbReference type="EMBL" id="CYXO01000002">
    <property type="protein sequence ID" value="CUM77692.1"/>
    <property type="molecule type" value="Genomic_DNA"/>
</dbReference>
<protein>
    <submittedName>
        <fullName evidence="3">Uncharacterized protein</fullName>
    </submittedName>
</protein>
<feature type="transmembrane region" description="Helical" evidence="2">
    <location>
        <begin position="60"/>
        <end position="84"/>
    </location>
</feature>
<evidence type="ECO:0000256" key="1">
    <source>
        <dbReference type="SAM" id="MobiDB-lite"/>
    </source>
</evidence>
<feature type="region of interest" description="Disordered" evidence="1">
    <location>
        <begin position="1"/>
        <end position="51"/>
    </location>
</feature>
<organism evidence="3 4">
    <name type="scientific">Dorea longicatena</name>
    <dbReference type="NCBI Taxonomy" id="88431"/>
    <lineage>
        <taxon>Bacteria</taxon>
        <taxon>Bacillati</taxon>
        <taxon>Bacillota</taxon>
        <taxon>Clostridia</taxon>
        <taxon>Lachnospirales</taxon>
        <taxon>Lachnospiraceae</taxon>
        <taxon>Dorea</taxon>
    </lineage>
</organism>
<reference evidence="3 4" key="1">
    <citation type="submission" date="2015-09" db="EMBL/GenBank/DDBJ databases">
        <authorList>
            <consortium name="Pathogen Informatics"/>
        </authorList>
    </citation>
    <scope>NUCLEOTIDE SEQUENCE [LARGE SCALE GENOMIC DNA]</scope>
    <source>
        <strain evidence="3 4">2789STDY5834961</strain>
    </source>
</reference>
<keyword evidence="2" id="KW-1133">Transmembrane helix</keyword>
<feature type="compositionally biased region" description="Polar residues" evidence="1">
    <location>
        <begin position="208"/>
        <end position="226"/>
    </location>
</feature>
<evidence type="ECO:0000313" key="4">
    <source>
        <dbReference type="Proteomes" id="UP000095597"/>
    </source>
</evidence>
<feature type="compositionally biased region" description="Polar residues" evidence="1">
    <location>
        <begin position="255"/>
        <end position="265"/>
    </location>
</feature>
<dbReference type="Proteomes" id="UP000095597">
    <property type="component" value="Unassembled WGS sequence"/>
</dbReference>
<feature type="compositionally biased region" description="Polar residues" evidence="1">
    <location>
        <begin position="16"/>
        <end position="30"/>
    </location>
</feature>